<evidence type="ECO:0000256" key="4">
    <source>
        <dbReference type="ARBA" id="ARBA00022729"/>
    </source>
</evidence>
<gene>
    <name evidence="10" type="primary">8238710</name>
    <name evidence="9" type="ORF">Phum_PHUM467170</name>
</gene>
<sequence length="447" mass="50936">MFWITFFASCFLVNGLNHNYGIRNFFAVEEEPPLILSPLISEGKIKEAQNKAAVTNLMPDDVKSFSGFLTVDSTCQSNMFFWFFPSQNNASSDPVVVWLNGGPGSSSMLGLLTENGPYRLTVDGNLTKNKYSWNRNSSVIYVDNPVGAGFSFTKNSTCYSKNEVQVADNFLKFLKEFFRLFPLLKNNKFFLTGESYAGKYIPAIAFALFNGKTDLHLDGISIGNGLIDPINQLHYAEHFYQLGLTEDKIKFEMEKAENEIKELIKAGNYSGAATKRTEMINVIFGKNAGYTNFYNYLFAHGAPKGNVRKFLNKKHVRTAIHVGNVPFANSTLVSTILYNEIMESVRPWLEFVIDKCRVWLYYGQMDLRDSYVASRDFISDLKWSGTKNFKKAKRQIWKVEQDVAGYVRSYGNLTEIMVRNAGHFVPMDQPKWALDMFNRFIFNVTFS</sequence>
<reference evidence="9" key="1">
    <citation type="submission" date="2007-04" db="EMBL/GenBank/DDBJ databases">
        <title>Annotation of Pediculus humanus corporis strain USDA.</title>
        <authorList>
            <person name="Kirkness E."/>
            <person name="Hannick L."/>
            <person name="Hass B."/>
            <person name="Bruggner R."/>
            <person name="Lawson D."/>
            <person name="Bidwell S."/>
            <person name="Joardar V."/>
            <person name="Caler E."/>
            <person name="Walenz B."/>
            <person name="Inman J."/>
            <person name="Schobel S."/>
            <person name="Galinsky K."/>
            <person name="Amedeo P."/>
            <person name="Strausberg R."/>
        </authorList>
    </citation>
    <scope>NUCLEOTIDE SEQUENCE</scope>
    <source>
        <strain evidence="9">USDA</strain>
    </source>
</reference>
<keyword evidence="6" id="KW-0325">Glycoprotein</keyword>
<proteinExistence type="inferred from homology"/>
<dbReference type="EMBL" id="AAZO01005676">
    <property type="status" value="NOT_ANNOTATED_CDS"/>
    <property type="molecule type" value="Genomic_DNA"/>
</dbReference>
<evidence type="ECO:0000256" key="5">
    <source>
        <dbReference type="ARBA" id="ARBA00022801"/>
    </source>
</evidence>
<dbReference type="InterPro" id="IPR018202">
    <property type="entry name" value="Ser_caboxypep_ser_AS"/>
</dbReference>
<evidence type="ECO:0000256" key="1">
    <source>
        <dbReference type="ARBA" id="ARBA00009431"/>
    </source>
</evidence>
<accession>E0VVR5</accession>
<dbReference type="SUPFAM" id="SSF53474">
    <property type="entry name" value="alpha/beta-Hydrolases"/>
    <property type="match status" value="1"/>
</dbReference>
<organism>
    <name type="scientific">Pediculus humanus subsp. corporis</name>
    <name type="common">Body louse</name>
    <dbReference type="NCBI Taxonomy" id="121224"/>
    <lineage>
        <taxon>Eukaryota</taxon>
        <taxon>Metazoa</taxon>
        <taxon>Ecdysozoa</taxon>
        <taxon>Arthropoda</taxon>
        <taxon>Hexapoda</taxon>
        <taxon>Insecta</taxon>
        <taxon>Pterygota</taxon>
        <taxon>Neoptera</taxon>
        <taxon>Paraneoptera</taxon>
        <taxon>Psocodea</taxon>
        <taxon>Troctomorpha</taxon>
        <taxon>Phthiraptera</taxon>
        <taxon>Anoplura</taxon>
        <taxon>Pediculidae</taxon>
        <taxon>Pediculus</taxon>
    </lineage>
</organism>
<dbReference type="CTD" id="8238710"/>
<dbReference type="PROSITE" id="PS00560">
    <property type="entry name" value="CARBOXYPEPT_SER_HIS"/>
    <property type="match status" value="1"/>
</dbReference>
<evidence type="ECO:0000313" key="10">
    <source>
        <dbReference type="EnsemblMetazoa" id="PHUM467170-PA"/>
    </source>
</evidence>
<evidence type="ECO:0000313" key="9">
    <source>
        <dbReference type="EMBL" id="EEB17470.1"/>
    </source>
</evidence>
<dbReference type="KEGG" id="phu:Phum_PHUM467170"/>
<dbReference type="InterPro" id="IPR033124">
    <property type="entry name" value="Ser_caboxypep_his_AS"/>
</dbReference>
<feature type="signal peptide" evidence="8">
    <location>
        <begin position="1"/>
        <end position="15"/>
    </location>
</feature>
<dbReference type="RefSeq" id="XP_002430208.1">
    <property type="nucleotide sequence ID" value="XM_002430163.1"/>
</dbReference>
<dbReference type="InParanoid" id="E0VVR5"/>
<dbReference type="HOGENOM" id="CLU_008523_10_1_1"/>
<keyword evidence="4 8" id="KW-0732">Signal</keyword>
<evidence type="ECO:0000256" key="2">
    <source>
        <dbReference type="ARBA" id="ARBA00022645"/>
    </source>
</evidence>
<dbReference type="PROSITE" id="PS00131">
    <property type="entry name" value="CARBOXYPEPT_SER_SER"/>
    <property type="match status" value="1"/>
</dbReference>
<keyword evidence="5 7" id="KW-0378">Hydrolase</keyword>
<dbReference type="VEuPathDB" id="VectorBase:PHUM467170"/>
<feature type="chain" id="PRO_5011937736" description="Carboxypeptidase" evidence="8">
    <location>
        <begin position="16"/>
        <end position="447"/>
    </location>
</feature>
<name>E0VVR5_PEDHC</name>
<dbReference type="InterPro" id="IPR001563">
    <property type="entry name" value="Peptidase_S10"/>
</dbReference>
<dbReference type="AlphaFoldDB" id="E0VVR5"/>
<dbReference type="PANTHER" id="PTHR11802:SF472">
    <property type="entry name" value="SERINE CARBOXYPEPTIDASE CPVL-RELATED"/>
    <property type="match status" value="1"/>
</dbReference>
<evidence type="ECO:0000256" key="6">
    <source>
        <dbReference type="ARBA" id="ARBA00023180"/>
    </source>
</evidence>
<dbReference type="EnsemblMetazoa" id="PHUM467170-RA">
    <property type="protein sequence ID" value="PHUM467170-PA"/>
    <property type="gene ID" value="PHUM467170"/>
</dbReference>
<dbReference type="GO" id="GO:0004185">
    <property type="term" value="F:serine-type carboxypeptidase activity"/>
    <property type="evidence" value="ECO:0007669"/>
    <property type="project" value="UniProtKB-UniRule"/>
</dbReference>
<dbReference type="PRINTS" id="PR00724">
    <property type="entry name" value="CRBOXYPTASEC"/>
</dbReference>
<evidence type="ECO:0000256" key="8">
    <source>
        <dbReference type="SAM" id="SignalP"/>
    </source>
</evidence>
<evidence type="ECO:0000313" key="11">
    <source>
        <dbReference type="Proteomes" id="UP000009046"/>
    </source>
</evidence>
<evidence type="ECO:0000256" key="7">
    <source>
        <dbReference type="RuleBase" id="RU361156"/>
    </source>
</evidence>
<dbReference type="EMBL" id="DS235813">
    <property type="protein sequence ID" value="EEB17470.1"/>
    <property type="molecule type" value="Genomic_DNA"/>
</dbReference>
<dbReference type="PANTHER" id="PTHR11802">
    <property type="entry name" value="SERINE PROTEASE FAMILY S10 SERINE CARBOXYPEPTIDASE"/>
    <property type="match status" value="1"/>
</dbReference>
<dbReference type="GO" id="GO:0006508">
    <property type="term" value="P:proteolysis"/>
    <property type="evidence" value="ECO:0007669"/>
    <property type="project" value="UniProtKB-KW"/>
</dbReference>
<keyword evidence="2 7" id="KW-0121">Carboxypeptidase</keyword>
<comment type="similarity">
    <text evidence="1 7">Belongs to the peptidase S10 family.</text>
</comment>
<reference evidence="10" key="3">
    <citation type="submission" date="2020-05" db="UniProtKB">
        <authorList>
            <consortium name="EnsemblMetazoa"/>
        </authorList>
    </citation>
    <scope>IDENTIFICATION</scope>
    <source>
        <strain evidence="10">USDA</strain>
    </source>
</reference>
<reference evidence="9" key="2">
    <citation type="submission" date="2007-04" db="EMBL/GenBank/DDBJ databases">
        <title>The genome of the human body louse.</title>
        <authorList>
            <consortium name="The Human Body Louse Genome Consortium"/>
            <person name="Kirkness E."/>
            <person name="Walenz B."/>
            <person name="Hass B."/>
            <person name="Bruggner R."/>
            <person name="Strausberg R."/>
        </authorList>
    </citation>
    <scope>NUCLEOTIDE SEQUENCE</scope>
    <source>
        <strain evidence="9">USDA</strain>
    </source>
</reference>
<dbReference type="OrthoDB" id="443318at2759"/>
<dbReference type="eggNOG" id="KOG1282">
    <property type="taxonomic scope" value="Eukaryota"/>
</dbReference>
<dbReference type="GeneID" id="8238710"/>
<dbReference type="EC" id="3.4.16.-" evidence="7"/>
<dbReference type="Pfam" id="PF00450">
    <property type="entry name" value="Peptidase_S10"/>
    <property type="match status" value="1"/>
</dbReference>
<keyword evidence="3 7" id="KW-0645">Protease</keyword>
<dbReference type="InterPro" id="IPR029058">
    <property type="entry name" value="AB_hydrolase_fold"/>
</dbReference>
<dbReference type="STRING" id="121224.E0VVR5"/>
<dbReference type="MEROPS" id="S10.003"/>
<keyword evidence="11" id="KW-1185">Reference proteome</keyword>
<dbReference type="Gene3D" id="3.40.50.1820">
    <property type="entry name" value="alpha/beta hydrolase"/>
    <property type="match status" value="1"/>
</dbReference>
<evidence type="ECO:0000256" key="3">
    <source>
        <dbReference type="ARBA" id="ARBA00022670"/>
    </source>
</evidence>
<protein>
    <recommendedName>
        <fullName evidence="7">Carboxypeptidase</fullName>
        <ecNumber evidence="7">3.4.16.-</ecNumber>
    </recommendedName>
</protein>
<dbReference type="OMA" id="AVPKCHK"/>
<dbReference type="Proteomes" id="UP000009046">
    <property type="component" value="Unassembled WGS sequence"/>
</dbReference>